<dbReference type="Proteomes" id="UP000294547">
    <property type="component" value="Unassembled WGS sequence"/>
</dbReference>
<gene>
    <name evidence="1" type="ORF">EDD54_0013</name>
</gene>
<dbReference type="AlphaFoldDB" id="A0A4R6RR80"/>
<evidence type="ECO:0000313" key="1">
    <source>
        <dbReference type="EMBL" id="TDP88717.1"/>
    </source>
</evidence>
<accession>A0A4R6RR80</accession>
<reference evidence="1 2" key="1">
    <citation type="submission" date="2019-03" db="EMBL/GenBank/DDBJ databases">
        <title>Genomic Encyclopedia of Type Strains, Phase IV (KMG-IV): sequencing the most valuable type-strain genomes for metagenomic binning, comparative biology and taxonomic classification.</title>
        <authorList>
            <person name="Goeker M."/>
        </authorList>
    </citation>
    <scope>NUCLEOTIDE SEQUENCE [LARGE SCALE GENOMIC DNA]</scope>
    <source>
        <strain evidence="1 2">DSM 102969</strain>
    </source>
</reference>
<organism evidence="1 2">
    <name type="scientific">Oharaeibacter diazotrophicus</name>
    <dbReference type="NCBI Taxonomy" id="1920512"/>
    <lineage>
        <taxon>Bacteria</taxon>
        <taxon>Pseudomonadati</taxon>
        <taxon>Pseudomonadota</taxon>
        <taxon>Alphaproteobacteria</taxon>
        <taxon>Hyphomicrobiales</taxon>
        <taxon>Pleomorphomonadaceae</taxon>
        <taxon>Oharaeibacter</taxon>
    </lineage>
</organism>
<proteinExistence type="predicted"/>
<keyword evidence="2" id="KW-1185">Reference proteome</keyword>
<evidence type="ECO:0000313" key="2">
    <source>
        <dbReference type="Proteomes" id="UP000294547"/>
    </source>
</evidence>
<comment type="caution">
    <text evidence="1">The sequence shown here is derived from an EMBL/GenBank/DDBJ whole genome shotgun (WGS) entry which is preliminary data.</text>
</comment>
<dbReference type="RefSeq" id="WP_133673922.1">
    <property type="nucleotide sequence ID" value="NZ_BSPM01000016.1"/>
</dbReference>
<dbReference type="EMBL" id="SNXY01000001">
    <property type="protein sequence ID" value="TDP88717.1"/>
    <property type="molecule type" value="Genomic_DNA"/>
</dbReference>
<name>A0A4R6RR80_9HYPH</name>
<protein>
    <submittedName>
        <fullName evidence="1">Uncharacterized protein</fullName>
    </submittedName>
</protein>
<sequence length="119" mass="14232">MENLSLEHHLSADLIPEDHFGHRIGIRSKCLPDLIDADLFPKPHPLKINRRYYFKDWMAGAFLSYVWNYASDFEIEQIAQILRKHDPRFLDYREIRSDETTRDWLNEVLVANTNEDYLP</sequence>